<evidence type="ECO:0000313" key="6">
    <source>
        <dbReference type="EMBL" id="CAD7575317.1"/>
    </source>
</evidence>
<evidence type="ECO:0000256" key="2">
    <source>
        <dbReference type="ARBA" id="ARBA00022692"/>
    </source>
</evidence>
<dbReference type="AlphaFoldDB" id="A0A7R9P9U9"/>
<keyword evidence="2 5" id="KW-0812">Transmembrane</keyword>
<dbReference type="Pfam" id="PF00083">
    <property type="entry name" value="Sugar_tr"/>
    <property type="match status" value="1"/>
</dbReference>
<dbReference type="EMBL" id="OE183103">
    <property type="protein sequence ID" value="CAD7575317.1"/>
    <property type="molecule type" value="Genomic_DNA"/>
</dbReference>
<dbReference type="GO" id="GO:0022857">
    <property type="term" value="F:transmembrane transporter activity"/>
    <property type="evidence" value="ECO:0007669"/>
    <property type="project" value="InterPro"/>
</dbReference>
<reference evidence="6" key="1">
    <citation type="submission" date="2020-11" db="EMBL/GenBank/DDBJ databases">
        <authorList>
            <person name="Tran Van P."/>
        </authorList>
    </citation>
    <scope>NUCLEOTIDE SEQUENCE</scope>
</reference>
<keyword evidence="4 5" id="KW-0472">Membrane</keyword>
<evidence type="ECO:0000256" key="1">
    <source>
        <dbReference type="ARBA" id="ARBA00004370"/>
    </source>
</evidence>
<organism evidence="6">
    <name type="scientific">Timema californicum</name>
    <name type="common">California timema</name>
    <name type="synonym">Walking stick</name>
    <dbReference type="NCBI Taxonomy" id="61474"/>
    <lineage>
        <taxon>Eukaryota</taxon>
        <taxon>Metazoa</taxon>
        <taxon>Ecdysozoa</taxon>
        <taxon>Arthropoda</taxon>
        <taxon>Hexapoda</taxon>
        <taxon>Insecta</taxon>
        <taxon>Pterygota</taxon>
        <taxon>Neoptera</taxon>
        <taxon>Polyneoptera</taxon>
        <taxon>Phasmatodea</taxon>
        <taxon>Timematodea</taxon>
        <taxon>Timematoidea</taxon>
        <taxon>Timematidae</taxon>
        <taxon>Timema</taxon>
    </lineage>
</organism>
<dbReference type="InterPro" id="IPR036259">
    <property type="entry name" value="MFS_trans_sf"/>
</dbReference>
<name>A0A7R9P9U9_TIMCA</name>
<dbReference type="GO" id="GO:0016020">
    <property type="term" value="C:membrane"/>
    <property type="evidence" value="ECO:0007669"/>
    <property type="project" value="UniProtKB-SubCell"/>
</dbReference>
<feature type="transmembrane region" description="Helical" evidence="5">
    <location>
        <begin position="56"/>
        <end position="77"/>
    </location>
</feature>
<evidence type="ECO:0000256" key="5">
    <source>
        <dbReference type="SAM" id="Phobius"/>
    </source>
</evidence>
<dbReference type="PANTHER" id="PTHR48021:SF1">
    <property type="entry name" value="GH07001P-RELATED"/>
    <property type="match status" value="1"/>
</dbReference>
<dbReference type="SUPFAM" id="SSF103473">
    <property type="entry name" value="MFS general substrate transporter"/>
    <property type="match status" value="1"/>
</dbReference>
<gene>
    <name evidence="6" type="ORF">TCMB3V08_LOCUS7913</name>
</gene>
<evidence type="ECO:0000256" key="3">
    <source>
        <dbReference type="ARBA" id="ARBA00022989"/>
    </source>
</evidence>
<dbReference type="PANTHER" id="PTHR48021">
    <property type="match status" value="1"/>
</dbReference>
<dbReference type="Gene3D" id="1.20.1250.20">
    <property type="entry name" value="MFS general substrate transporter like domains"/>
    <property type="match status" value="1"/>
</dbReference>
<keyword evidence="3 5" id="KW-1133">Transmembrane helix</keyword>
<dbReference type="InterPro" id="IPR050549">
    <property type="entry name" value="MFS_Trehalose_Transporter"/>
</dbReference>
<proteinExistence type="predicted"/>
<protein>
    <submittedName>
        <fullName evidence="6">(California timema) hypothetical protein</fullName>
    </submittedName>
</protein>
<sequence>MLCSEESHWGGMATASYVYVAEISQAEHRGTLSAAGPIHVSFGVLAVYILGYIAKWQLVAAVCTICAVLSFLAMCMVPESPPWLASQGRVGEAKAALVWLGRSPSNAEAELDELLDSDTQVLQARCPCPGSSGSDGLDSMVIALLGYVTVQKFLLRRLVVVERLCVVNTGGALNIDIQILQARRPRQGSGGSDGLYSMVVALLCCVKVQKFLLRLLVVVERLCVVNP</sequence>
<accession>A0A7R9P9U9</accession>
<comment type="subcellular location">
    <subcellularLocation>
        <location evidence="1">Membrane</location>
    </subcellularLocation>
</comment>
<evidence type="ECO:0000256" key="4">
    <source>
        <dbReference type="ARBA" id="ARBA00023136"/>
    </source>
</evidence>
<feature type="transmembrane region" description="Helical" evidence="5">
    <location>
        <begin position="32"/>
        <end position="50"/>
    </location>
</feature>
<dbReference type="InterPro" id="IPR005828">
    <property type="entry name" value="MFS_sugar_transport-like"/>
</dbReference>